<dbReference type="InterPro" id="IPR032710">
    <property type="entry name" value="NTF2-like_dom_sf"/>
</dbReference>
<dbReference type="SUPFAM" id="SSF54427">
    <property type="entry name" value="NTF2-like"/>
    <property type="match status" value="1"/>
</dbReference>
<dbReference type="Gene3D" id="3.10.450.50">
    <property type="match status" value="1"/>
</dbReference>
<dbReference type="Proteomes" id="UP000835052">
    <property type="component" value="Unassembled WGS sequence"/>
</dbReference>
<name>A0A8S1HMS9_9PELO</name>
<dbReference type="PANTHER" id="PTHR31664:SF4">
    <property type="entry name" value="DUF4440 DOMAIN-CONTAINING PROTEIN"/>
    <property type="match status" value="1"/>
</dbReference>
<accession>A0A8S1HMS9</accession>
<evidence type="ECO:0000313" key="2">
    <source>
        <dbReference type="EMBL" id="CAD6197935.1"/>
    </source>
</evidence>
<sequence length="152" mass="17730">MKSSVLLNRGPKHQTRKSILKLQLIRMSLTNQEAQQKLEPFVNDYVEKLNSGDINYMNNFYHKESVMVEQGKSCLYGKEAIVESLRQMMTECGKTTMQISNSQYQGVGDFIHIETDFVFQTEKSGDLKGHYLQIWRKDGDGYTIYHDEYQMI</sequence>
<dbReference type="OrthoDB" id="5840957at2759"/>
<reference evidence="2" key="1">
    <citation type="submission" date="2020-10" db="EMBL/GenBank/DDBJ databases">
        <authorList>
            <person name="Kikuchi T."/>
        </authorList>
    </citation>
    <scope>NUCLEOTIDE SEQUENCE</scope>
    <source>
        <strain evidence="2">NKZ352</strain>
    </source>
</reference>
<dbReference type="CDD" id="cd00531">
    <property type="entry name" value="NTF2_like"/>
    <property type="match status" value="1"/>
</dbReference>
<keyword evidence="3" id="KW-1185">Reference proteome</keyword>
<protein>
    <recommendedName>
        <fullName evidence="1">DUF4440 domain-containing protein</fullName>
    </recommendedName>
</protein>
<feature type="domain" description="DUF4440" evidence="1">
    <location>
        <begin position="42"/>
        <end position="144"/>
    </location>
</feature>
<dbReference type="InterPro" id="IPR027843">
    <property type="entry name" value="DUF4440"/>
</dbReference>
<dbReference type="EMBL" id="CAJGYM010000109">
    <property type="protein sequence ID" value="CAD6197935.1"/>
    <property type="molecule type" value="Genomic_DNA"/>
</dbReference>
<comment type="caution">
    <text evidence="2">The sequence shown here is derived from an EMBL/GenBank/DDBJ whole genome shotgun (WGS) entry which is preliminary data.</text>
</comment>
<gene>
    <name evidence="2" type="ORF">CAUJ_LOCUS13842</name>
</gene>
<proteinExistence type="predicted"/>
<dbReference type="Pfam" id="PF14534">
    <property type="entry name" value="DUF4440"/>
    <property type="match status" value="1"/>
</dbReference>
<evidence type="ECO:0000313" key="3">
    <source>
        <dbReference type="Proteomes" id="UP000835052"/>
    </source>
</evidence>
<evidence type="ECO:0000259" key="1">
    <source>
        <dbReference type="Pfam" id="PF14534"/>
    </source>
</evidence>
<organism evidence="2 3">
    <name type="scientific">Caenorhabditis auriculariae</name>
    <dbReference type="NCBI Taxonomy" id="2777116"/>
    <lineage>
        <taxon>Eukaryota</taxon>
        <taxon>Metazoa</taxon>
        <taxon>Ecdysozoa</taxon>
        <taxon>Nematoda</taxon>
        <taxon>Chromadorea</taxon>
        <taxon>Rhabditida</taxon>
        <taxon>Rhabditina</taxon>
        <taxon>Rhabditomorpha</taxon>
        <taxon>Rhabditoidea</taxon>
        <taxon>Rhabditidae</taxon>
        <taxon>Peloderinae</taxon>
        <taxon>Caenorhabditis</taxon>
    </lineage>
</organism>
<dbReference type="PANTHER" id="PTHR31664">
    <property type="entry name" value="PROTEIN CBG16427"/>
    <property type="match status" value="1"/>
</dbReference>
<dbReference type="AlphaFoldDB" id="A0A8S1HMS9"/>